<dbReference type="Proteomes" id="UP001177021">
    <property type="component" value="Unassembled WGS sequence"/>
</dbReference>
<protein>
    <submittedName>
        <fullName evidence="1">Uncharacterized protein</fullName>
    </submittedName>
</protein>
<keyword evidence="2" id="KW-1185">Reference proteome</keyword>
<comment type="caution">
    <text evidence="1">The sequence shown here is derived from an EMBL/GenBank/DDBJ whole genome shotgun (WGS) entry which is preliminary data.</text>
</comment>
<proteinExistence type="predicted"/>
<accession>A0ACB0LBF8</accession>
<gene>
    <name evidence="1" type="ORF">MILVUS5_LOCUS31502</name>
</gene>
<organism evidence="1 2">
    <name type="scientific">Trifolium pratense</name>
    <name type="common">Red clover</name>
    <dbReference type="NCBI Taxonomy" id="57577"/>
    <lineage>
        <taxon>Eukaryota</taxon>
        <taxon>Viridiplantae</taxon>
        <taxon>Streptophyta</taxon>
        <taxon>Embryophyta</taxon>
        <taxon>Tracheophyta</taxon>
        <taxon>Spermatophyta</taxon>
        <taxon>Magnoliopsida</taxon>
        <taxon>eudicotyledons</taxon>
        <taxon>Gunneridae</taxon>
        <taxon>Pentapetalae</taxon>
        <taxon>rosids</taxon>
        <taxon>fabids</taxon>
        <taxon>Fabales</taxon>
        <taxon>Fabaceae</taxon>
        <taxon>Papilionoideae</taxon>
        <taxon>50 kb inversion clade</taxon>
        <taxon>NPAAA clade</taxon>
        <taxon>Hologalegina</taxon>
        <taxon>IRL clade</taxon>
        <taxon>Trifolieae</taxon>
        <taxon>Trifolium</taxon>
    </lineage>
</organism>
<reference evidence="1" key="1">
    <citation type="submission" date="2023-10" db="EMBL/GenBank/DDBJ databases">
        <authorList>
            <person name="Rodriguez Cubillos JULIANA M."/>
            <person name="De Vega J."/>
        </authorList>
    </citation>
    <scope>NUCLEOTIDE SEQUENCE</scope>
</reference>
<name>A0ACB0LBF8_TRIPR</name>
<dbReference type="EMBL" id="CASHSV030000513">
    <property type="protein sequence ID" value="CAJ2666748.1"/>
    <property type="molecule type" value="Genomic_DNA"/>
</dbReference>
<evidence type="ECO:0000313" key="2">
    <source>
        <dbReference type="Proteomes" id="UP001177021"/>
    </source>
</evidence>
<evidence type="ECO:0000313" key="1">
    <source>
        <dbReference type="EMBL" id="CAJ2666748.1"/>
    </source>
</evidence>
<sequence length="1038" mass="113424">MASTQFGFTRSNSGQKLRVVAKIRGFSDQDTNIGTVDWVSVNTENSGDVTISFKEQSSSQYSVDYCYKEHEDNEIIYSREVKPLISAAFEGINSTVIAHGARGSGKTQLLQGSSERPGLAVFAISEFLSMAEKNGKSIAVSFYEVDHQDHAVDLLNPEHPPISVLEDHGRIQFKGLTQTPVKSIAEFQNLYITACSSHKAAPQKGFERVRRSHMGLIVHVFSQNETVDGLVSKMSFVDMAGYEDARRKSSDAFGHVENKQINKSIHTLLNVCHALSTNESRVPFRESKLTRMLQDSLRGNSKILLVSCLNPSFCQDTVYMVSLASRSRTPLDSTKKTASSTRPTTTLDSIKKSAGSAKQIVASDSTKESLSSVRQTVASDSSKNSASSVRQTVASAYSKKHLSSGQTVTLDSTKRSESSVRQTVASDSSMKNANSVRQTVTLDSTKRSESSVRQTVASDSSKKSVSSVRQTVNLDSTKISESSVRQTVASDTSKKNASSVRPTVTLDSTKKTEGSLRQTAASDSSKKTASSVRQTVTSDSTKRSESSLRQTVASDSSKKSASSVRQTVNLDSTKRSESSVKHTVASDTSKKGASSVRQTVTLDSTKRSESSLRQTAVSDSSKKSVSSVRQTVTLDSAKKSASSARQTVALDSTKKGASSAIQTVTYRKNKVPKNVSATAKKLPGSISHTYENKVDVATKTEIKGRKLFDEASHSATKAEKEISIANASIALEPLLDNSLSEDGNHVELNSGVEKGNSLTDASNNIKLSMSEQNCMQDDSSLNASSEVELDPIVEKGISEDKEDIYTSYAINYSKDLSIADEGHNMNKENNNFMENGDFSPPISSQLRELQSLFSSTPLCMELPEKGCISLVDDQISTKIAEPRTPDIEKQDVMNTKSPWEILNGSEKQDVMNTKSPWETFNIMHGSGMENSTEIKEPRTPDIERRDVMNTKSPWETFNAHGSGMKNSLVKDYLRILNTAEKDELKKLKGIGEKRATYILELREESPEPFKSLDDLKDIGLSEKQIKGMMKKEIGELFN</sequence>